<dbReference type="Proteomes" id="UP000199205">
    <property type="component" value="Unassembled WGS sequence"/>
</dbReference>
<gene>
    <name evidence="3" type="ORF">GA0061101_11671</name>
</gene>
<feature type="compositionally biased region" description="Gly residues" evidence="1">
    <location>
        <begin position="160"/>
        <end position="189"/>
    </location>
</feature>
<feature type="chain" id="PRO_5008685789" evidence="2">
    <location>
        <begin position="26"/>
        <end position="189"/>
    </location>
</feature>
<evidence type="ECO:0000256" key="1">
    <source>
        <dbReference type="SAM" id="MobiDB-lite"/>
    </source>
</evidence>
<evidence type="ECO:0000313" key="4">
    <source>
        <dbReference type="Proteomes" id="UP000199205"/>
    </source>
</evidence>
<proteinExistence type="predicted"/>
<name>A0A1C3WSJ1_9HYPH</name>
<evidence type="ECO:0000256" key="2">
    <source>
        <dbReference type="SAM" id="SignalP"/>
    </source>
</evidence>
<dbReference type="OrthoDB" id="8410857at2"/>
<keyword evidence="2" id="KW-0732">Signal</keyword>
<feature type="compositionally biased region" description="Gly residues" evidence="1">
    <location>
        <begin position="122"/>
        <end position="150"/>
    </location>
</feature>
<dbReference type="EMBL" id="FMAF01000016">
    <property type="protein sequence ID" value="SCB42928.1"/>
    <property type="molecule type" value="Genomic_DNA"/>
</dbReference>
<feature type="region of interest" description="Disordered" evidence="1">
    <location>
        <begin position="78"/>
        <end position="189"/>
    </location>
</feature>
<dbReference type="AlphaFoldDB" id="A0A1C3WSJ1"/>
<accession>A0A1C3WSJ1</accession>
<feature type="signal peptide" evidence="2">
    <location>
        <begin position="1"/>
        <end position="25"/>
    </location>
</feature>
<protein>
    <submittedName>
        <fullName evidence="3">Uncharacterized protein</fullName>
    </submittedName>
</protein>
<reference evidence="3 4" key="1">
    <citation type="submission" date="2016-08" db="EMBL/GenBank/DDBJ databases">
        <authorList>
            <person name="Seilhamer J.J."/>
        </authorList>
    </citation>
    <scope>NUCLEOTIDE SEQUENCE [LARGE SCALE GENOMIC DNA]</scope>
    <source>
        <strain evidence="3 4">P1-7</strain>
    </source>
</reference>
<evidence type="ECO:0000313" key="3">
    <source>
        <dbReference type="EMBL" id="SCB42928.1"/>
    </source>
</evidence>
<organism evidence="3 4">
    <name type="scientific">Rhizobium lusitanum</name>
    <dbReference type="NCBI Taxonomy" id="293958"/>
    <lineage>
        <taxon>Bacteria</taxon>
        <taxon>Pseudomonadati</taxon>
        <taxon>Pseudomonadota</taxon>
        <taxon>Alphaproteobacteria</taxon>
        <taxon>Hyphomicrobiales</taxon>
        <taxon>Rhizobiaceae</taxon>
        <taxon>Rhizobium/Agrobacterium group</taxon>
        <taxon>Rhizobium</taxon>
    </lineage>
</organism>
<sequence length="189" mass="18587">MNDLCVILTGAAMLSSGFCAGVASAHGFSSEYFVFVDPIVDSGSGSDGLVTRRLAIPAQANDCKVENYGDIRSEWSTGRAVADSESGRKPFMWPWASSPAQDSSAKKKKPWHGNRNDDTYGGRSGNSGSGSMGGGSTSGGTNAGGAGNMGGNSTSNAGSMGSGSTSGGTNTGGSGGMGGSGTGGSGNMK</sequence>
<dbReference type="RefSeq" id="WP_092575525.1">
    <property type="nucleotide sequence ID" value="NZ_FMAF01000016.1"/>
</dbReference>